<gene>
    <name evidence="2" type="ORF">PLXY2_LOCUS15619</name>
</gene>
<keyword evidence="3" id="KW-1185">Reference proteome</keyword>
<accession>A0A8S4GBU8</accession>
<evidence type="ECO:0000313" key="3">
    <source>
        <dbReference type="Proteomes" id="UP000653454"/>
    </source>
</evidence>
<feature type="compositionally biased region" description="Acidic residues" evidence="1">
    <location>
        <begin position="14"/>
        <end position="24"/>
    </location>
</feature>
<feature type="region of interest" description="Disordered" evidence="1">
    <location>
        <begin position="1"/>
        <end position="35"/>
    </location>
</feature>
<organism evidence="2 3">
    <name type="scientific">Plutella xylostella</name>
    <name type="common">Diamondback moth</name>
    <name type="synonym">Plutella maculipennis</name>
    <dbReference type="NCBI Taxonomy" id="51655"/>
    <lineage>
        <taxon>Eukaryota</taxon>
        <taxon>Metazoa</taxon>
        <taxon>Ecdysozoa</taxon>
        <taxon>Arthropoda</taxon>
        <taxon>Hexapoda</taxon>
        <taxon>Insecta</taxon>
        <taxon>Pterygota</taxon>
        <taxon>Neoptera</taxon>
        <taxon>Endopterygota</taxon>
        <taxon>Lepidoptera</taxon>
        <taxon>Glossata</taxon>
        <taxon>Ditrysia</taxon>
        <taxon>Yponomeutoidea</taxon>
        <taxon>Plutellidae</taxon>
        <taxon>Plutella</taxon>
    </lineage>
</organism>
<evidence type="ECO:0000256" key="1">
    <source>
        <dbReference type="SAM" id="MobiDB-lite"/>
    </source>
</evidence>
<dbReference type="AlphaFoldDB" id="A0A8S4GBU8"/>
<sequence length="127" mass="13674">MTLLVPDTSYSSSEGEDDFYDADDEPTRPAPPAPSLATGHYLCLTAHISHLRLYSMPLPLHRAVARQRCSAPLAVGLGRHGTRLISHRNNTAITRIAVDPTPKLRTCLPTAAAVRNVSNLEHTPAAG</sequence>
<protein>
    <submittedName>
        <fullName evidence="2">(diamondback moth) hypothetical protein</fullName>
    </submittedName>
</protein>
<name>A0A8S4GBU8_PLUXY</name>
<dbReference type="EMBL" id="CAJHNJ030000218">
    <property type="protein sequence ID" value="CAG9137364.1"/>
    <property type="molecule type" value="Genomic_DNA"/>
</dbReference>
<comment type="caution">
    <text evidence="2">The sequence shown here is derived from an EMBL/GenBank/DDBJ whole genome shotgun (WGS) entry which is preliminary data.</text>
</comment>
<proteinExistence type="predicted"/>
<reference evidence="2" key="1">
    <citation type="submission" date="2020-11" db="EMBL/GenBank/DDBJ databases">
        <authorList>
            <person name="Whiteford S."/>
        </authorList>
    </citation>
    <scope>NUCLEOTIDE SEQUENCE</scope>
</reference>
<evidence type="ECO:0000313" key="2">
    <source>
        <dbReference type="EMBL" id="CAG9137364.1"/>
    </source>
</evidence>
<dbReference type="Proteomes" id="UP000653454">
    <property type="component" value="Unassembled WGS sequence"/>
</dbReference>